<organism evidence="9">
    <name type="scientific">Scrofimicrobium appendicitidis</name>
    <dbReference type="NCBI Taxonomy" id="3079930"/>
    <lineage>
        <taxon>Bacteria</taxon>
        <taxon>Bacillati</taxon>
        <taxon>Actinomycetota</taxon>
        <taxon>Actinomycetes</taxon>
        <taxon>Actinomycetales</taxon>
        <taxon>Actinomycetaceae</taxon>
        <taxon>Scrofimicrobium</taxon>
    </lineage>
</organism>
<dbReference type="GO" id="GO:0071555">
    <property type="term" value="P:cell wall organization"/>
    <property type="evidence" value="ECO:0007669"/>
    <property type="project" value="UniProtKB-UniRule"/>
</dbReference>
<dbReference type="CDD" id="cd16913">
    <property type="entry name" value="YkuD_like"/>
    <property type="match status" value="1"/>
</dbReference>
<proteinExistence type="predicted"/>
<feature type="domain" description="L,D-TPase catalytic" evidence="8">
    <location>
        <begin position="157"/>
        <end position="276"/>
    </location>
</feature>
<evidence type="ECO:0000256" key="2">
    <source>
        <dbReference type="ARBA" id="ARBA00022679"/>
    </source>
</evidence>
<feature type="active site" description="Proton donor/acceptor" evidence="6">
    <location>
        <position position="240"/>
    </location>
</feature>
<dbReference type="InterPro" id="IPR005490">
    <property type="entry name" value="LD_TPept_cat_dom"/>
</dbReference>
<keyword evidence="3 6" id="KW-0133">Cell shape</keyword>
<feature type="active site" description="Nucleophile" evidence="6">
    <location>
        <position position="253"/>
    </location>
</feature>
<reference evidence="9" key="1">
    <citation type="submission" date="2023-11" db="EMBL/GenBank/DDBJ databases">
        <title>Scrofimicrobium hongkongense sp. nov., isolated from a patient with peritonitis.</title>
        <authorList>
            <person name="Lao H.Y."/>
            <person name="Wong A.Y.P."/>
            <person name="Ng T.L."/>
            <person name="Wong R.Y.L."/>
            <person name="Yau M.C.Y."/>
            <person name="Lam J.Y.W."/>
            <person name="Siu G.K.H."/>
        </authorList>
    </citation>
    <scope>NUCLEOTIDE SEQUENCE</scope>
    <source>
        <strain evidence="9">R131</strain>
    </source>
</reference>
<dbReference type="AlphaFoldDB" id="A0AAU7V9N3"/>
<dbReference type="SUPFAM" id="SSF141523">
    <property type="entry name" value="L,D-transpeptidase catalytic domain-like"/>
    <property type="match status" value="1"/>
</dbReference>
<dbReference type="Pfam" id="PF03734">
    <property type="entry name" value="YkuD"/>
    <property type="match status" value="1"/>
</dbReference>
<evidence type="ECO:0000256" key="4">
    <source>
        <dbReference type="ARBA" id="ARBA00022984"/>
    </source>
</evidence>
<dbReference type="GO" id="GO:0008360">
    <property type="term" value="P:regulation of cell shape"/>
    <property type="evidence" value="ECO:0007669"/>
    <property type="project" value="UniProtKB-UniRule"/>
</dbReference>
<dbReference type="KEGG" id="sapp:SAC06_02970"/>
<protein>
    <submittedName>
        <fullName evidence="9">L,D-transpeptidase</fullName>
        <ecNumber evidence="9">2.-.-.-</ecNumber>
    </submittedName>
</protein>
<dbReference type="InterPro" id="IPR038063">
    <property type="entry name" value="Transpep_catalytic_dom"/>
</dbReference>
<keyword evidence="2 9" id="KW-0808">Transferase</keyword>
<evidence type="ECO:0000256" key="6">
    <source>
        <dbReference type="PROSITE-ProRule" id="PRU01373"/>
    </source>
</evidence>
<evidence type="ECO:0000256" key="5">
    <source>
        <dbReference type="ARBA" id="ARBA00023316"/>
    </source>
</evidence>
<keyword evidence="4 6" id="KW-0573">Peptidoglycan synthesis</keyword>
<feature type="region of interest" description="Disordered" evidence="7">
    <location>
        <begin position="1"/>
        <end position="24"/>
    </location>
</feature>
<sequence>MSTLVGASAGCAQMPPSNRVEDMPVSDTGITVPSPRALTGEEISSLPAATHGAVIPGLLPFSQVTSVPATGYTLVRDAALYGPDWNRPVARFPARNFLGEPSVVVGVAEQDGYVSVLTPARRELPSARPAAATTPAAAQTAAWIAREDLAEPRPITTWIRVSVGEQTLTIFERSSEQASFRIGVGAAQTPTPTNVTGYLQARYFDPDQGQVDHRIQLTSLHATEQDEPYAGQDGGLIGAHFQDVADGAVSHGCLRLDAEALAEVDALPLGTLVTIVP</sequence>
<evidence type="ECO:0000259" key="8">
    <source>
        <dbReference type="PROSITE" id="PS52029"/>
    </source>
</evidence>
<evidence type="ECO:0000256" key="3">
    <source>
        <dbReference type="ARBA" id="ARBA00022960"/>
    </source>
</evidence>
<accession>A0AAU7V9N3</accession>
<dbReference type="PROSITE" id="PS52029">
    <property type="entry name" value="LD_TPASE"/>
    <property type="match status" value="1"/>
</dbReference>
<dbReference type="EC" id="2.-.-.-" evidence="9"/>
<dbReference type="GO" id="GO:0016740">
    <property type="term" value="F:transferase activity"/>
    <property type="evidence" value="ECO:0007669"/>
    <property type="project" value="UniProtKB-KW"/>
</dbReference>
<dbReference type="GO" id="GO:0009252">
    <property type="term" value="P:peptidoglycan biosynthetic process"/>
    <property type="evidence" value="ECO:0007669"/>
    <property type="project" value="UniProtKB-KW"/>
</dbReference>
<evidence type="ECO:0000256" key="7">
    <source>
        <dbReference type="SAM" id="MobiDB-lite"/>
    </source>
</evidence>
<dbReference type="EMBL" id="CP138335">
    <property type="protein sequence ID" value="XBW08537.1"/>
    <property type="molecule type" value="Genomic_DNA"/>
</dbReference>
<dbReference type="RefSeq" id="WP_350258737.1">
    <property type="nucleotide sequence ID" value="NZ_CP138335.1"/>
</dbReference>
<evidence type="ECO:0000313" key="9">
    <source>
        <dbReference type="EMBL" id="XBW08537.1"/>
    </source>
</evidence>
<name>A0AAU7V9N3_9ACTO</name>
<gene>
    <name evidence="9" type="ORF">SAC06_02970</name>
</gene>
<keyword evidence="5 6" id="KW-0961">Cell wall biogenesis/degradation</keyword>
<dbReference type="Gene3D" id="2.40.440.10">
    <property type="entry name" value="L,D-transpeptidase catalytic domain-like"/>
    <property type="match status" value="1"/>
</dbReference>
<evidence type="ECO:0000256" key="1">
    <source>
        <dbReference type="ARBA" id="ARBA00004752"/>
    </source>
</evidence>
<comment type="pathway">
    <text evidence="1 6">Cell wall biogenesis; peptidoglycan biosynthesis.</text>
</comment>